<dbReference type="EMBL" id="JAACJN010000130">
    <property type="protein sequence ID" value="KAF5369133.1"/>
    <property type="molecule type" value="Genomic_DNA"/>
</dbReference>
<dbReference type="AlphaFoldDB" id="A0A8H5GQC6"/>
<dbReference type="InterPro" id="IPR050364">
    <property type="entry name" value="Cytochrome_P450_fung"/>
</dbReference>
<dbReference type="InterPro" id="IPR017972">
    <property type="entry name" value="Cyt_P450_CS"/>
</dbReference>
<evidence type="ECO:0008006" key="13">
    <source>
        <dbReference type="Google" id="ProtNLM"/>
    </source>
</evidence>
<dbReference type="PRINTS" id="PR00463">
    <property type="entry name" value="EP450I"/>
</dbReference>
<dbReference type="GO" id="GO:0020037">
    <property type="term" value="F:heme binding"/>
    <property type="evidence" value="ECO:0007669"/>
    <property type="project" value="InterPro"/>
</dbReference>
<evidence type="ECO:0000256" key="2">
    <source>
        <dbReference type="ARBA" id="ARBA00005179"/>
    </source>
</evidence>
<evidence type="ECO:0000256" key="8">
    <source>
        <dbReference type="ARBA" id="ARBA00023033"/>
    </source>
</evidence>
<organism evidence="11 12">
    <name type="scientific">Collybiopsis confluens</name>
    <dbReference type="NCBI Taxonomy" id="2823264"/>
    <lineage>
        <taxon>Eukaryota</taxon>
        <taxon>Fungi</taxon>
        <taxon>Dikarya</taxon>
        <taxon>Basidiomycota</taxon>
        <taxon>Agaricomycotina</taxon>
        <taxon>Agaricomycetes</taxon>
        <taxon>Agaricomycetidae</taxon>
        <taxon>Agaricales</taxon>
        <taxon>Marasmiineae</taxon>
        <taxon>Omphalotaceae</taxon>
        <taxon>Collybiopsis</taxon>
    </lineage>
</organism>
<accession>A0A8H5GQC6</accession>
<dbReference type="InterPro" id="IPR002401">
    <property type="entry name" value="Cyt_P450_E_grp-I"/>
</dbReference>
<dbReference type="GO" id="GO:0016705">
    <property type="term" value="F:oxidoreductase activity, acting on paired donors, with incorporation or reduction of molecular oxygen"/>
    <property type="evidence" value="ECO:0007669"/>
    <property type="project" value="InterPro"/>
</dbReference>
<evidence type="ECO:0000256" key="4">
    <source>
        <dbReference type="ARBA" id="ARBA00022617"/>
    </source>
</evidence>
<dbReference type="Pfam" id="PF00067">
    <property type="entry name" value="p450"/>
    <property type="match status" value="2"/>
</dbReference>
<comment type="caution">
    <text evidence="11">The sequence shown here is derived from an EMBL/GenBank/DDBJ whole genome shotgun (WGS) entry which is preliminary data.</text>
</comment>
<dbReference type="PANTHER" id="PTHR46300:SF5">
    <property type="entry name" value="CYTOCHROME P450"/>
    <property type="match status" value="1"/>
</dbReference>
<proteinExistence type="inferred from homology"/>
<dbReference type="CDD" id="cd11065">
    <property type="entry name" value="CYP64-like"/>
    <property type="match status" value="1"/>
</dbReference>
<evidence type="ECO:0000256" key="5">
    <source>
        <dbReference type="ARBA" id="ARBA00022723"/>
    </source>
</evidence>
<protein>
    <recommendedName>
        <fullName evidence="13">Cytochrome P450</fullName>
    </recommendedName>
</protein>
<evidence type="ECO:0000256" key="1">
    <source>
        <dbReference type="ARBA" id="ARBA00001971"/>
    </source>
</evidence>
<keyword evidence="6 10" id="KW-0560">Oxidoreductase</keyword>
<dbReference type="GO" id="GO:0005506">
    <property type="term" value="F:iron ion binding"/>
    <property type="evidence" value="ECO:0007669"/>
    <property type="project" value="InterPro"/>
</dbReference>
<dbReference type="Gene3D" id="1.10.630.10">
    <property type="entry name" value="Cytochrome P450"/>
    <property type="match status" value="1"/>
</dbReference>
<gene>
    <name evidence="11" type="ORF">D9757_011080</name>
</gene>
<keyword evidence="7 9" id="KW-0408">Iron</keyword>
<feature type="binding site" description="axial binding residue" evidence="9">
    <location>
        <position position="440"/>
    </location>
    <ligand>
        <name>heme</name>
        <dbReference type="ChEBI" id="CHEBI:30413"/>
    </ligand>
    <ligandPart>
        <name>Fe</name>
        <dbReference type="ChEBI" id="CHEBI:18248"/>
    </ligandPart>
</feature>
<keyword evidence="12" id="KW-1185">Reference proteome</keyword>
<dbReference type="Proteomes" id="UP000518752">
    <property type="component" value="Unassembled WGS sequence"/>
</dbReference>
<evidence type="ECO:0000256" key="7">
    <source>
        <dbReference type="ARBA" id="ARBA00023004"/>
    </source>
</evidence>
<keyword evidence="5 9" id="KW-0479">Metal-binding</keyword>
<dbReference type="GO" id="GO:0004497">
    <property type="term" value="F:monooxygenase activity"/>
    <property type="evidence" value="ECO:0007669"/>
    <property type="project" value="UniProtKB-KW"/>
</dbReference>
<dbReference type="OrthoDB" id="2789670at2759"/>
<name>A0A8H5GQC6_9AGAR</name>
<dbReference type="InterPro" id="IPR036396">
    <property type="entry name" value="Cyt_P450_sf"/>
</dbReference>
<reference evidence="11 12" key="1">
    <citation type="journal article" date="2020" name="ISME J.">
        <title>Uncovering the hidden diversity of litter-decomposition mechanisms in mushroom-forming fungi.</title>
        <authorList>
            <person name="Floudas D."/>
            <person name="Bentzer J."/>
            <person name="Ahren D."/>
            <person name="Johansson T."/>
            <person name="Persson P."/>
            <person name="Tunlid A."/>
        </authorList>
    </citation>
    <scope>NUCLEOTIDE SEQUENCE [LARGE SCALE GENOMIC DNA]</scope>
    <source>
        <strain evidence="11 12">CBS 406.79</strain>
    </source>
</reference>
<comment type="cofactor">
    <cofactor evidence="1 9">
        <name>heme</name>
        <dbReference type="ChEBI" id="CHEBI:30413"/>
    </cofactor>
</comment>
<dbReference type="InterPro" id="IPR001128">
    <property type="entry name" value="Cyt_P450"/>
</dbReference>
<evidence type="ECO:0000256" key="3">
    <source>
        <dbReference type="ARBA" id="ARBA00010617"/>
    </source>
</evidence>
<comment type="pathway">
    <text evidence="2">Secondary metabolite biosynthesis.</text>
</comment>
<dbReference type="SUPFAM" id="SSF48264">
    <property type="entry name" value="Cytochrome P450"/>
    <property type="match status" value="1"/>
</dbReference>
<evidence type="ECO:0000256" key="6">
    <source>
        <dbReference type="ARBA" id="ARBA00023002"/>
    </source>
</evidence>
<keyword evidence="8 10" id="KW-0503">Monooxygenase</keyword>
<keyword evidence="4 9" id="KW-0349">Heme</keyword>
<comment type="similarity">
    <text evidence="3 10">Belongs to the cytochrome P450 family.</text>
</comment>
<evidence type="ECO:0000256" key="9">
    <source>
        <dbReference type="PIRSR" id="PIRSR602401-1"/>
    </source>
</evidence>
<sequence>MPFLFVSAWIGLAVLAPVCILYYCRRSTLPFPPGPRSPQMPILDAWVTYKEWGKKYGDLIYIREKNILITNSSEVVVDLFEKRSRIYSDRESSSAIRLCGADRIVSLQQYSNKWKQHRKFFEQHFRQSNSSRFYTAQYSKVRELLQNLATEPDNFGQHTMLFSQSLMFAILYGLDISHEDPLARKTVETVATLGQIFMTGFPVLENFPWLRFLPSFLPGCGFKKIANKVFQNLDEIDTIPFEAALQNLHTGKSTSLVAELAQRYEKMPAEIKMIKAMGTTSFIGASDTTMSAISSFLLTATLHPDTQVKARAEIDRIIGRDRLPTFDDRQHLPYVESVYREVMRLYPPVPLGVNHVSMENDIYRGCHIPKGCKIVPNIWLETHLCSLHFSSNNVIRAMNRDPSLYEDPDKFSPERHLNAPAGPFTNINNIHAFGFGRRICVGRYMADNTVWLAIASILATLVLSTAKDSEGKEIDIPGEFNNIFFLFVL</sequence>
<evidence type="ECO:0000313" key="11">
    <source>
        <dbReference type="EMBL" id="KAF5369133.1"/>
    </source>
</evidence>
<dbReference type="PANTHER" id="PTHR46300">
    <property type="entry name" value="P450, PUTATIVE (EUROFUNG)-RELATED-RELATED"/>
    <property type="match status" value="1"/>
</dbReference>
<evidence type="ECO:0000313" key="12">
    <source>
        <dbReference type="Proteomes" id="UP000518752"/>
    </source>
</evidence>
<dbReference type="PROSITE" id="PS00086">
    <property type="entry name" value="CYTOCHROME_P450"/>
    <property type="match status" value="1"/>
</dbReference>
<evidence type="ECO:0000256" key="10">
    <source>
        <dbReference type="RuleBase" id="RU000461"/>
    </source>
</evidence>